<dbReference type="GO" id="GO:0000150">
    <property type="term" value="F:DNA strand exchange activity"/>
    <property type="evidence" value="ECO:0007669"/>
    <property type="project" value="InterPro"/>
</dbReference>
<organism evidence="4 5">
    <name type="scientific">Nocardioides kongjuensis</name>
    <dbReference type="NCBI Taxonomy" id="349522"/>
    <lineage>
        <taxon>Bacteria</taxon>
        <taxon>Bacillati</taxon>
        <taxon>Actinomycetota</taxon>
        <taxon>Actinomycetes</taxon>
        <taxon>Propionibacteriales</taxon>
        <taxon>Nocardioidaceae</taxon>
        <taxon>Nocardioides</taxon>
    </lineage>
</organism>
<name>A0A852RKV0_9ACTN</name>
<dbReference type="GO" id="GO:0003677">
    <property type="term" value="F:DNA binding"/>
    <property type="evidence" value="ECO:0007669"/>
    <property type="project" value="InterPro"/>
</dbReference>
<evidence type="ECO:0000313" key="4">
    <source>
        <dbReference type="EMBL" id="NYD31248.1"/>
    </source>
</evidence>
<dbReference type="Proteomes" id="UP000582231">
    <property type="component" value="Unassembled WGS sequence"/>
</dbReference>
<dbReference type="EMBL" id="JACCBF010000001">
    <property type="protein sequence ID" value="NYD31248.1"/>
    <property type="molecule type" value="Genomic_DNA"/>
</dbReference>
<feature type="compositionally biased region" description="Basic and acidic residues" evidence="1">
    <location>
        <begin position="58"/>
        <end position="71"/>
    </location>
</feature>
<dbReference type="PROSITE" id="PS51736">
    <property type="entry name" value="RECOMBINASES_3"/>
    <property type="match status" value="1"/>
</dbReference>
<dbReference type="Gene3D" id="3.40.50.1390">
    <property type="entry name" value="Resolvase, N-terminal catalytic domain"/>
    <property type="match status" value="1"/>
</dbReference>
<dbReference type="CDD" id="cd00338">
    <property type="entry name" value="Ser_Recombinase"/>
    <property type="match status" value="1"/>
</dbReference>
<feature type="domain" description="Resolvase/invertase-type recombinase catalytic" evidence="2">
    <location>
        <begin position="38"/>
        <end position="190"/>
    </location>
</feature>
<gene>
    <name evidence="4" type="ORF">BJ958_002794</name>
</gene>
<dbReference type="RefSeq" id="WP_179727392.1">
    <property type="nucleotide sequence ID" value="NZ_BAABEF010000001.1"/>
</dbReference>
<accession>A0A852RKV0</accession>
<dbReference type="Gene3D" id="3.90.1750.20">
    <property type="entry name" value="Putative Large Serine Recombinase, Chain B, Domain 2"/>
    <property type="match status" value="1"/>
</dbReference>
<reference evidence="4 5" key="1">
    <citation type="submission" date="2020-07" db="EMBL/GenBank/DDBJ databases">
        <title>Sequencing the genomes of 1000 actinobacteria strains.</title>
        <authorList>
            <person name="Klenk H.-P."/>
        </authorList>
    </citation>
    <scope>NUCLEOTIDE SEQUENCE [LARGE SCALE GENOMIC DNA]</scope>
    <source>
        <strain evidence="4 5">DSM 19082</strain>
    </source>
</reference>
<sequence>MTIKSVEAKASDRLRLYVVDMLHRAEAMIPDLEPLDCPDAAYTRISDDVEGQGLGVERQTEDSLREAERDGVTIPDRNMFSDNDISASTLSKKPRPGFERMVAYVLTRQITRVYAYSNSRLTRRPMELEVLIQLAEQYGLTIRTAVSGDDNLNTADGRMTARIKAAVDAAEAEKTSERVKRQKQQRLAGGLPPGSRYRTFGYTRDWQPIEGEAAIVRETFDRVARGESVNAVTRDLIARGVKPVSGGEWRFQVTARMLESRIYAGRLSYKGQDAGPSKVPALITESQFQAAQNRERKAAWNARTGLLSGIAVCSRCNTAMNLSEGAYVCARIAGGCGAVRIKREWLDNATDSVIWFLMMWKRTQELTNTGTSTDTADEAEALVTQLDREIEEVQQALGAGDMDLADALPVLKEKRARRAKAAEDAEAALSAANDETWRDWDEYVSSDVSSKRTMIRRHLTAVMVSPATLRGRSTYDPDRFRVVTVYRDAEGKVLEFSGRGCGQLREARDMHMATDPSRFDRIHIEWGQGTRLVKGPQEGILESDRGGARIEHHIEGGTIAFDMPV</sequence>
<feature type="domain" description="Recombinase" evidence="3">
    <location>
        <begin position="192"/>
        <end position="301"/>
    </location>
</feature>
<protein>
    <submittedName>
        <fullName evidence="4">DNA invertase Pin-like site-specific DNA recombinase</fullName>
    </submittedName>
</protein>
<dbReference type="PANTHER" id="PTHR30461">
    <property type="entry name" value="DNA-INVERTASE FROM LAMBDOID PROPHAGE"/>
    <property type="match status" value="1"/>
</dbReference>
<feature type="region of interest" description="Disordered" evidence="1">
    <location>
        <begin position="51"/>
        <end position="71"/>
    </location>
</feature>
<dbReference type="InterPro" id="IPR038109">
    <property type="entry name" value="DNA_bind_recomb_sf"/>
</dbReference>
<evidence type="ECO:0000259" key="3">
    <source>
        <dbReference type="PROSITE" id="PS51737"/>
    </source>
</evidence>
<dbReference type="PROSITE" id="PS51737">
    <property type="entry name" value="RECOMBINASE_DNA_BIND"/>
    <property type="match status" value="1"/>
</dbReference>
<evidence type="ECO:0000313" key="5">
    <source>
        <dbReference type="Proteomes" id="UP000582231"/>
    </source>
</evidence>
<evidence type="ECO:0000256" key="1">
    <source>
        <dbReference type="SAM" id="MobiDB-lite"/>
    </source>
</evidence>
<dbReference type="InterPro" id="IPR036162">
    <property type="entry name" value="Resolvase-like_N_sf"/>
</dbReference>
<dbReference type="SMART" id="SM00857">
    <property type="entry name" value="Resolvase"/>
    <property type="match status" value="1"/>
</dbReference>
<dbReference type="Pfam" id="PF07508">
    <property type="entry name" value="Recombinase"/>
    <property type="match status" value="1"/>
</dbReference>
<proteinExistence type="predicted"/>
<dbReference type="InterPro" id="IPR050639">
    <property type="entry name" value="SSR_resolvase"/>
</dbReference>
<dbReference type="InterPro" id="IPR011109">
    <property type="entry name" value="DNA_bind_recombinase_dom"/>
</dbReference>
<keyword evidence="5" id="KW-1185">Reference proteome</keyword>
<dbReference type="PANTHER" id="PTHR30461:SF23">
    <property type="entry name" value="DNA RECOMBINASE-RELATED"/>
    <property type="match status" value="1"/>
</dbReference>
<dbReference type="AlphaFoldDB" id="A0A852RKV0"/>
<evidence type="ECO:0000259" key="2">
    <source>
        <dbReference type="PROSITE" id="PS51736"/>
    </source>
</evidence>
<dbReference type="Pfam" id="PF00239">
    <property type="entry name" value="Resolvase"/>
    <property type="match status" value="1"/>
</dbReference>
<dbReference type="InterPro" id="IPR006119">
    <property type="entry name" value="Resolv_N"/>
</dbReference>
<dbReference type="SUPFAM" id="SSF53041">
    <property type="entry name" value="Resolvase-like"/>
    <property type="match status" value="1"/>
</dbReference>
<comment type="caution">
    <text evidence="4">The sequence shown here is derived from an EMBL/GenBank/DDBJ whole genome shotgun (WGS) entry which is preliminary data.</text>
</comment>